<name>A0A6C0AHT0_9ZZZZ</name>
<proteinExistence type="predicted"/>
<protein>
    <submittedName>
        <fullName evidence="1">Uncharacterized protein</fullName>
    </submittedName>
</protein>
<evidence type="ECO:0000313" key="1">
    <source>
        <dbReference type="EMBL" id="QHS79013.1"/>
    </source>
</evidence>
<accession>A0A6C0AHT0</accession>
<sequence length="359" mass="42721">MKPVFIPHPETDWVEVSIHAEVIYLESHLDKLDWEELSRNPNAIPLLEQNMDKIDWLWFLHNPNQYPFLKKHWGHAQEKINWNVLSRTPEATPFLKEHLDKINWYYLCQMPDAISLIEQHPDKIDWGGLSCNSAAIDLLTQNQDKINWRTLCENKNPRVIPLLESRITEIFSYNLRVTAFDQNICWYQLSINPIALPLFEKYPGNIHWNNACRNPALVPLFEKNLHHVIWHYLCIYINDMSFLEKHIDKLNAECWSELSKRAVAVPLLEKYPEHIDWVRLSLNAGAIHLLEQYPEKIDWGFLSANRNGSHLLFRLDHLRMREDNDAFKEELTAYVFEPGRLMRLCTHFDIDFRNYLQVY</sequence>
<reference evidence="1" key="1">
    <citation type="journal article" date="2020" name="Nature">
        <title>Giant virus diversity and host interactions through global metagenomics.</title>
        <authorList>
            <person name="Schulz F."/>
            <person name="Roux S."/>
            <person name="Paez-Espino D."/>
            <person name="Jungbluth S."/>
            <person name="Walsh D.A."/>
            <person name="Denef V.J."/>
            <person name="McMahon K.D."/>
            <person name="Konstantinidis K.T."/>
            <person name="Eloe-Fadrosh E.A."/>
            <person name="Kyrpides N.C."/>
            <person name="Woyke T."/>
        </authorList>
    </citation>
    <scope>NUCLEOTIDE SEQUENCE</scope>
    <source>
        <strain evidence="1">GVMAG-S-1035118-87</strain>
    </source>
</reference>
<organism evidence="1">
    <name type="scientific">viral metagenome</name>
    <dbReference type="NCBI Taxonomy" id="1070528"/>
    <lineage>
        <taxon>unclassified sequences</taxon>
        <taxon>metagenomes</taxon>
        <taxon>organismal metagenomes</taxon>
    </lineage>
</organism>
<dbReference type="EMBL" id="MN740625">
    <property type="protein sequence ID" value="QHS79013.1"/>
    <property type="molecule type" value="Genomic_DNA"/>
</dbReference>
<dbReference type="AlphaFoldDB" id="A0A6C0AHT0"/>